<dbReference type="PANTHER" id="PTHR35296">
    <property type="entry name" value="EXPRESSED PROTEIN"/>
    <property type="match status" value="1"/>
</dbReference>
<comment type="similarity">
    <text evidence="1">Belongs to the ARG7 family.</text>
</comment>
<dbReference type="InterPro" id="IPR003676">
    <property type="entry name" value="SAUR_fam"/>
</dbReference>
<name>A0ABR0MXG0_GOSAR</name>
<dbReference type="PANTHER" id="PTHR35296:SF3">
    <property type="entry name" value="EXPRESSED PROTEIN"/>
    <property type="match status" value="1"/>
</dbReference>
<dbReference type="Proteomes" id="UP001358586">
    <property type="component" value="Chromosome 11"/>
</dbReference>
<sequence>MELGWVNWSVLPISLLRKCGTASQLGYQRLPEDIRDELDQKVTVVVGKEKNEFLIDPFMLEENPFRVLIDVMKEEYGSEVIMDAKGEKKRVNLVELDVILFEHMLWLMNNDCCCSLLQLNNVKDIIDFYVEDD</sequence>
<protein>
    <submittedName>
        <fullName evidence="4">Uncharacterized protein</fullName>
    </submittedName>
</protein>
<proteinExistence type="inferred from homology"/>
<evidence type="ECO:0000256" key="1">
    <source>
        <dbReference type="ARBA" id="ARBA00006974"/>
    </source>
</evidence>
<evidence type="ECO:0000256" key="3">
    <source>
        <dbReference type="ARBA" id="ARBA00022604"/>
    </source>
</evidence>
<dbReference type="EMBL" id="JARKNE010000011">
    <property type="protein sequence ID" value="KAK5782822.1"/>
    <property type="molecule type" value="Genomic_DNA"/>
</dbReference>
<keyword evidence="2" id="KW-0217">Developmental protein</keyword>
<keyword evidence="5" id="KW-1185">Reference proteome</keyword>
<reference evidence="4 5" key="1">
    <citation type="submission" date="2023-03" db="EMBL/GenBank/DDBJ databases">
        <title>WGS of Gossypium arboreum.</title>
        <authorList>
            <person name="Yu D."/>
        </authorList>
    </citation>
    <scope>NUCLEOTIDE SEQUENCE [LARGE SCALE GENOMIC DNA]</scope>
    <source>
        <tissue evidence="4">Leaf</tissue>
    </source>
</reference>
<gene>
    <name evidence="4" type="ORF">PVK06_037327</name>
</gene>
<evidence type="ECO:0000256" key="2">
    <source>
        <dbReference type="ARBA" id="ARBA00022473"/>
    </source>
</evidence>
<keyword evidence="3" id="KW-0341">Growth regulation</keyword>
<accession>A0ABR0MXG0</accession>
<organism evidence="4 5">
    <name type="scientific">Gossypium arboreum</name>
    <name type="common">Tree cotton</name>
    <name type="synonym">Gossypium nanking</name>
    <dbReference type="NCBI Taxonomy" id="29729"/>
    <lineage>
        <taxon>Eukaryota</taxon>
        <taxon>Viridiplantae</taxon>
        <taxon>Streptophyta</taxon>
        <taxon>Embryophyta</taxon>
        <taxon>Tracheophyta</taxon>
        <taxon>Spermatophyta</taxon>
        <taxon>Magnoliopsida</taxon>
        <taxon>eudicotyledons</taxon>
        <taxon>Gunneridae</taxon>
        <taxon>Pentapetalae</taxon>
        <taxon>rosids</taxon>
        <taxon>malvids</taxon>
        <taxon>Malvales</taxon>
        <taxon>Malvaceae</taxon>
        <taxon>Malvoideae</taxon>
        <taxon>Gossypium</taxon>
    </lineage>
</organism>
<evidence type="ECO:0000313" key="5">
    <source>
        <dbReference type="Proteomes" id="UP001358586"/>
    </source>
</evidence>
<evidence type="ECO:0000313" key="4">
    <source>
        <dbReference type="EMBL" id="KAK5782822.1"/>
    </source>
</evidence>
<comment type="caution">
    <text evidence="4">The sequence shown here is derived from an EMBL/GenBank/DDBJ whole genome shotgun (WGS) entry which is preliminary data.</text>
</comment>